<reference evidence="1 2" key="2">
    <citation type="journal article" date="2017" name="Front. Plant Sci.">
        <title>Gene Classification and Mining of Molecular Markers Useful in Red Clover (Trifolium pratense) Breeding.</title>
        <authorList>
            <person name="Istvanek J."/>
            <person name="Dluhosova J."/>
            <person name="Dluhos P."/>
            <person name="Patkova L."/>
            <person name="Nedelnik J."/>
            <person name="Repkova J."/>
        </authorList>
    </citation>
    <scope>NUCLEOTIDE SEQUENCE [LARGE SCALE GENOMIC DNA]</scope>
    <source>
        <strain evidence="2">cv. Tatra</strain>
        <tissue evidence="1">Young leaves</tissue>
    </source>
</reference>
<proteinExistence type="predicted"/>
<accession>A0A2K3NSG5</accession>
<comment type="caution">
    <text evidence="1">The sequence shown here is derived from an EMBL/GenBank/DDBJ whole genome shotgun (WGS) entry which is preliminary data.</text>
</comment>
<name>A0A2K3NSG5_TRIPR</name>
<evidence type="ECO:0000313" key="2">
    <source>
        <dbReference type="Proteomes" id="UP000236291"/>
    </source>
</evidence>
<gene>
    <name evidence="1" type="ORF">L195_g002438</name>
</gene>
<dbReference type="EMBL" id="ASHM01001072">
    <property type="protein sequence ID" value="PNY05976.1"/>
    <property type="molecule type" value="Genomic_DNA"/>
</dbReference>
<protein>
    <submittedName>
        <fullName evidence="1">Uncharacterized protein</fullName>
    </submittedName>
</protein>
<sequence length="83" mass="8729">MAETTTVEGTEFGVATECCVAAIMEESASGNGAVLRCNSDRWWCRATTIVAETTTVTVMTTTVVEHVAVVDSVGDSVGERAKQ</sequence>
<dbReference type="Proteomes" id="UP000236291">
    <property type="component" value="Unassembled WGS sequence"/>
</dbReference>
<organism evidence="1 2">
    <name type="scientific">Trifolium pratense</name>
    <name type="common">Red clover</name>
    <dbReference type="NCBI Taxonomy" id="57577"/>
    <lineage>
        <taxon>Eukaryota</taxon>
        <taxon>Viridiplantae</taxon>
        <taxon>Streptophyta</taxon>
        <taxon>Embryophyta</taxon>
        <taxon>Tracheophyta</taxon>
        <taxon>Spermatophyta</taxon>
        <taxon>Magnoliopsida</taxon>
        <taxon>eudicotyledons</taxon>
        <taxon>Gunneridae</taxon>
        <taxon>Pentapetalae</taxon>
        <taxon>rosids</taxon>
        <taxon>fabids</taxon>
        <taxon>Fabales</taxon>
        <taxon>Fabaceae</taxon>
        <taxon>Papilionoideae</taxon>
        <taxon>50 kb inversion clade</taxon>
        <taxon>NPAAA clade</taxon>
        <taxon>Hologalegina</taxon>
        <taxon>IRL clade</taxon>
        <taxon>Trifolieae</taxon>
        <taxon>Trifolium</taxon>
    </lineage>
</organism>
<reference evidence="1 2" key="1">
    <citation type="journal article" date="2014" name="Am. J. Bot.">
        <title>Genome assembly and annotation for red clover (Trifolium pratense; Fabaceae).</title>
        <authorList>
            <person name="Istvanek J."/>
            <person name="Jaros M."/>
            <person name="Krenek A."/>
            <person name="Repkova J."/>
        </authorList>
    </citation>
    <scope>NUCLEOTIDE SEQUENCE [LARGE SCALE GENOMIC DNA]</scope>
    <source>
        <strain evidence="2">cv. Tatra</strain>
        <tissue evidence="1">Young leaves</tissue>
    </source>
</reference>
<dbReference type="AlphaFoldDB" id="A0A2K3NSG5"/>
<evidence type="ECO:0000313" key="1">
    <source>
        <dbReference type="EMBL" id="PNY05976.1"/>
    </source>
</evidence>